<proteinExistence type="predicted"/>
<feature type="transmembrane region" description="Helical" evidence="1">
    <location>
        <begin position="37"/>
        <end position="59"/>
    </location>
</feature>
<name>E0NKX5_9FIRM</name>
<feature type="transmembrane region" description="Helical" evidence="1">
    <location>
        <begin position="245"/>
        <end position="266"/>
    </location>
</feature>
<evidence type="ECO:0000313" key="3">
    <source>
        <dbReference type="Proteomes" id="UP000003280"/>
    </source>
</evidence>
<protein>
    <submittedName>
        <fullName evidence="2">Uncharacterized protein</fullName>
    </submittedName>
</protein>
<keyword evidence="1" id="KW-0472">Membrane</keyword>
<keyword evidence="1" id="KW-0812">Transmembrane</keyword>
<feature type="transmembrane region" description="Helical" evidence="1">
    <location>
        <begin position="419"/>
        <end position="441"/>
    </location>
</feature>
<evidence type="ECO:0000313" key="2">
    <source>
        <dbReference type="EMBL" id="EFM25543.1"/>
    </source>
</evidence>
<feature type="transmembrane region" description="Helical" evidence="1">
    <location>
        <begin position="529"/>
        <end position="551"/>
    </location>
</feature>
<keyword evidence="3" id="KW-1185">Reference proteome</keyword>
<reference evidence="2 3" key="1">
    <citation type="submission" date="2010-07" db="EMBL/GenBank/DDBJ databases">
        <authorList>
            <person name="Muzny D."/>
            <person name="Qin X."/>
            <person name="Deng J."/>
            <person name="Jiang H."/>
            <person name="Liu Y."/>
            <person name="Qu J."/>
            <person name="Song X.-Z."/>
            <person name="Zhang L."/>
            <person name="Thornton R."/>
            <person name="Coyle M."/>
            <person name="Francisco L."/>
            <person name="Jackson L."/>
            <person name="Javaid M."/>
            <person name="Korchina V."/>
            <person name="Kovar C."/>
            <person name="Mata R."/>
            <person name="Mathew T."/>
            <person name="Ngo R."/>
            <person name="Nguyen L."/>
            <person name="Nguyen N."/>
            <person name="Okwuonu G."/>
            <person name="Ongeri F."/>
            <person name="Pham C."/>
            <person name="Simmons D."/>
            <person name="Wilczek-Boney K."/>
            <person name="Hale W."/>
            <person name="Jakkamsetti A."/>
            <person name="Pham P."/>
            <person name="Ruth R."/>
            <person name="San Lucas F."/>
            <person name="Warren J."/>
            <person name="Zhang J."/>
            <person name="Zhao Z."/>
            <person name="Zhou C."/>
            <person name="Zhu D."/>
            <person name="Lee S."/>
            <person name="Bess C."/>
            <person name="Blankenburg K."/>
            <person name="Forbes L."/>
            <person name="Fu Q."/>
            <person name="Gubbala S."/>
            <person name="Hirani K."/>
            <person name="Jayaseelan J.C."/>
            <person name="Lara F."/>
            <person name="Munidasa M."/>
            <person name="Palculict T."/>
            <person name="Patil S."/>
            <person name="Pu L.-L."/>
            <person name="Saada N."/>
            <person name="Tang L."/>
            <person name="Weissenberger G."/>
            <person name="Zhu Y."/>
            <person name="Hemphill L."/>
            <person name="Shang Y."/>
            <person name="Youmans B."/>
            <person name="Ayvaz T."/>
            <person name="Ross M."/>
            <person name="Santibanez J."/>
            <person name="Aqrawi P."/>
            <person name="Gross S."/>
            <person name="Joshi V."/>
            <person name="Fowler G."/>
            <person name="Nazareth L."/>
            <person name="Reid J."/>
            <person name="Worley K."/>
            <person name="Petrosino J."/>
            <person name="Highlander S."/>
            <person name="Gibbs R."/>
        </authorList>
    </citation>
    <scope>NUCLEOTIDE SEQUENCE [LARGE SCALE GENOMIC DNA]</scope>
    <source>
        <strain evidence="2 3">ATCC BAA-1640</strain>
    </source>
</reference>
<gene>
    <name evidence="2" type="ORF">HMPREF9225_0814</name>
</gene>
<dbReference type="Proteomes" id="UP000003280">
    <property type="component" value="Unassembled WGS sequence"/>
</dbReference>
<feature type="transmembrane region" description="Helical" evidence="1">
    <location>
        <begin position="152"/>
        <end position="177"/>
    </location>
</feature>
<keyword evidence="1" id="KW-1133">Transmembrane helix</keyword>
<dbReference type="AlphaFoldDB" id="E0NKX5"/>
<feature type="transmembrane region" description="Helical" evidence="1">
    <location>
        <begin position="369"/>
        <end position="391"/>
    </location>
</feature>
<comment type="caution">
    <text evidence="2">The sequence shown here is derived from an EMBL/GenBank/DDBJ whole genome shotgun (WGS) entry which is preliminary data.</text>
</comment>
<feature type="transmembrane region" description="Helical" evidence="1">
    <location>
        <begin position="189"/>
        <end position="210"/>
    </location>
</feature>
<sequence length="559" mass="61760">MTELKTLLKKDFKSFTYRIFNLRTNDGKGKRKRILNIFLSLVLTIYIMGLFGVVALSAITKIAETEAGYMVMIQLFLGMGIFLLIFYMVAFMSAIFYSNEVKMLMTLPIKRDNILFSKALSMGLIFYIIFGIYASFVYIPYAKAGFNDVAKILPVIMLVIGSVNFEIAVITIVVSVVMRYLNQFRSTKYIFQVLGFTILMGFSIGIQFVVNSAVTKNLAVSNGIEKVASWVPQIFFLKVILEKNIGIAMITGILAMVLGSVILYIFSKVSTGFVFKAINLENSKDSHKKHVKARANTKENVAKTLMKRDLLNILKTPVFLFNVGMGGLILAVFVVFFLFSSSKTIGITPSYGVVSELVGSSFSSPMEEVIFAAAAFFLVGAIVSISSNTALTSFTREGKKIWLTQTLPISAKEQVRGRVAASILLQSVNTIPTALIALFLVGFRPMFIIGALVGLGVAMFFIAALAMLVGSFKPKLDWDNPQQAVKRNGTVMVFNLGFLGYIFLAKFIILDILPKYMSLKSLGGPTKIVAVVLAVHMVAAVVMYMVAPIVVKKRMRMYN</sequence>
<accession>E0NKX5</accession>
<feature type="transmembrane region" description="Helical" evidence="1">
    <location>
        <begin position="447"/>
        <end position="469"/>
    </location>
</feature>
<feature type="transmembrane region" description="Helical" evidence="1">
    <location>
        <begin position="71"/>
        <end position="98"/>
    </location>
</feature>
<dbReference type="eggNOG" id="COG2898">
    <property type="taxonomic scope" value="Bacteria"/>
</dbReference>
<organism evidence="2 3">
    <name type="scientific">Peptoniphilus duerdenii ATCC BAA-1640</name>
    <dbReference type="NCBI Taxonomy" id="862517"/>
    <lineage>
        <taxon>Bacteria</taxon>
        <taxon>Bacillati</taxon>
        <taxon>Bacillota</taxon>
        <taxon>Tissierellia</taxon>
        <taxon>Tissierellales</taxon>
        <taxon>Peptoniphilaceae</taxon>
        <taxon>Peptoniphilus</taxon>
    </lineage>
</organism>
<dbReference type="OrthoDB" id="138672at2"/>
<dbReference type="RefSeq" id="WP_008901629.1">
    <property type="nucleotide sequence ID" value="NZ_GL397071.1"/>
</dbReference>
<dbReference type="STRING" id="862517.HMPREF9225_0814"/>
<feature type="transmembrane region" description="Helical" evidence="1">
    <location>
        <begin position="318"/>
        <end position="339"/>
    </location>
</feature>
<dbReference type="EMBL" id="AEEH01000032">
    <property type="protein sequence ID" value="EFM25543.1"/>
    <property type="molecule type" value="Genomic_DNA"/>
</dbReference>
<evidence type="ECO:0000256" key="1">
    <source>
        <dbReference type="SAM" id="Phobius"/>
    </source>
</evidence>
<dbReference type="HOGENOM" id="CLU_488145_0_0_9"/>
<feature type="transmembrane region" description="Helical" evidence="1">
    <location>
        <begin position="119"/>
        <end position="140"/>
    </location>
</feature>
<feature type="transmembrane region" description="Helical" evidence="1">
    <location>
        <begin position="490"/>
        <end position="509"/>
    </location>
</feature>